<name>U2J1W9_9SPHI</name>
<organism evidence="2 3">
    <name type="scientific">Sphingobacterium paucimobilis HER1398</name>
    <dbReference type="NCBI Taxonomy" id="1346330"/>
    <lineage>
        <taxon>Bacteria</taxon>
        <taxon>Pseudomonadati</taxon>
        <taxon>Bacteroidota</taxon>
        <taxon>Sphingobacteriia</taxon>
        <taxon>Sphingobacteriales</taxon>
        <taxon>Sphingobacteriaceae</taxon>
        <taxon>Sphingobacterium</taxon>
    </lineage>
</organism>
<dbReference type="EMBL" id="ATDL01000015">
    <property type="protein sequence ID" value="ERJ58959.1"/>
    <property type="molecule type" value="Genomic_DNA"/>
</dbReference>
<dbReference type="PATRIC" id="fig|1346330.5.peg.2292"/>
<reference evidence="2 3" key="1">
    <citation type="journal article" date="2013" name="Genome Announc.">
        <title>The Draft Genome Sequence of Sphingomonas paucimobilis Strain HER1398 (Proteobacteria), Host to the Giant PAU Phage, Indicates That It Is a Member of the Genus Sphingobacterium (Bacteroidetes).</title>
        <authorList>
            <person name="White R.A.III."/>
            <person name="Suttle C.A."/>
        </authorList>
    </citation>
    <scope>NUCLEOTIDE SEQUENCE [LARGE SCALE GENOMIC DNA]</scope>
    <source>
        <strain evidence="2 3">HER1398</strain>
    </source>
</reference>
<evidence type="ECO:0000313" key="2">
    <source>
        <dbReference type="EMBL" id="ERJ58959.1"/>
    </source>
</evidence>
<sequence>MMTHIQTQENDSLHIYNRQQKTENMIHKNKTGTYFWLFLLLAAILIYPIYRWFHKVKN</sequence>
<proteinExistence type="predicted"/>
<keyword evidence="1" id="KW-1133">Transmembrane helix</keyword>
<gene>
    <name evidence="2" type="ORF">M472_09260</name>
</gene>
<dbReference type="Proteomes" id="UP000016584">
    <property type="component" value="Unassembled WGS sequence"/>
</dbReference>
<evidence type="ECO:0000256" key="1">
    <source>
        <dbReference type="SAM" id="Phobius"/>
    </source>
</evidence>
<evidence type="ECO:0000313" key="3">
    <source>
        <dbReference type="Proteomes" id="UP000016584"/>
    </source>
</evidence>
<keyword evidence="1" id="KW-0812">Transmembrane</keyword>
<keyword evidence="1" id="KW-0472">Membrane</keyword>
<feature type="transmembrane region" description="Helical" evidence="1">
    <location>
        <begin position="34"/>
        <end position="53"/>
    </location>
</feature>
<accession>U2J1W9</accession>
<protein>
    <submittedName>
        <fullName evidence="2">Uncharacterized protein</fullName>
    </submittedName>
</protein>
<dbReference type="AlphaFoldDB" id="U2J1W9"/>
<keyword evidence="3" id="KW-1185">Reference proteome</keyword>
<comment type="caution">
    <text evidence="2">The sequence shown here is derived from an EMBL/GenBank/DDBJ whole genome shotgun (WGS) entry which is preliminary data.</text>
</comment>